<feature type="compositionally biased region" description="Low complexity" evidence="1">
    <location>
        <begin position="34"/>
        <end position="46"/>
    </location>
</feature>
<feature type="transmembrane region" description="Helical" evidence="2">
    <location>
        <begin position="131"/>
        <end position="151"/>
    </location>
</feature>
<evidence type="ECO:0000313" key="4">
    <source>
        <dbReference type="Proteomes" id="UP001295423"/>
    </source>
</evidence>
<feature type="transmembrane region" description="Helical" evidence="2">
    <location>
        <begin position="254"/>
        <end position="274"/>
    </location>
</feature>
<evidence type="ECO:0000256" key="1">
    <source>
        <dbReference type="SAM" id="MobiDB-lite"/>
    </source>
</evidence>
<sequence length="317" mass="33486">MDPDMEDMDMVQDTEEGNDDFSEREDMDGMHVIPPMNSPGGSSAGANGNGGGDGGYAYNMGGYSVNIMEKQMPFLGQLLVAPILILASTLAEFSSKNYGYATAVAVVAILFSAGGLYLLQKGELYNQQFMALPILGPCSVGYTLSLANFVWWGVAAGILTFSGPFTVTGNGYFAVWAGFFASALGVGITQHHLQDLNQTIRLATASIVIICAVPSTMGGFFDSEAIFALTLACFTLVFCIITTNFSSLISQQNAFYMLLGLTLLWVIEAALVTFRGPFTETGNGYFASWGGAFLCIVSASSKASNAGLSSPNMSSSI</sequence>
<feature type="transmembrane region" description="Helical" evidence="2">
    <location>
        <begin position="226"/>
        <end position="247"/>
    </location>
</feature>
<keyword evidence="2" id="KW-1133">Transmembrane helix</keyword>
<feature type="compositionally biased region" description="Acidic residues" evidence="1">
    <location>
        <begin position="1"/>
        <end position="26"/>
    </location>
</feature>
<name>A0AAD2JLZ6_9STRA</name>
<feature type="region of interest" description="Disordered" evidence="1">
    <location>
        <begin position="1"/>
        <end position="48"/>
    </location>
</feature>
<organism evidence="3 4">
    <name type="scientific">Cylindrotheca closterium</name>
    <dbReference type="NCBI Taxonomy" id="2856"/>
    <lineage>
        <taxon>Eukaryota</taxon>
        <taxon>Sar</taxon>
        <taxon>Stramenopiles</taxon>
        <taxon>Ochrophyta</taxon>
        <taxon>Bacillariophyta</taxon>
        <taxon>Bacillariophyceae</taxon>
        <taxon>Bacillariophycidae</taxon>
        <taxon>Bacillariales</taxon>
        <taxon>Bacillariaceae</taxon>
        <taxon>Cylindrotheca</taxon>
    </lineage>
</organism>
<gene>
    <name evidence="3" type="ORF">CYCCA115_LOCUS18894</name>
</gene>
<dbReference type="EMBL" id="CAKOGP040002069">
    <property type="protein sequence ID" value="CAJ1960788.1"/>
    <property type="molecule type" value="Genomic_DNA"/>
</dbReference>
<feature type="transmembrane region" description="Helical" evidence="2">
    <location>
        <begin position="200"/>
        <end position="220"/>
    </location>
</feature>
<keyword evidence="4" id="KW-1185">Reference proteome</keyword>
<evidence type="ECO:0000313" key="3">
    <source>
        <dbReference type="EMBL" id="CAJ1960788.1"/>
    </source>
</evidence>
<feature type="transmembrane region" description="Helical" evidence="2">
    <location>
        <begin position="97"/>
        <end position="119"/>
    </location>
</feature>
<accession>A0AAD2JLZ6</accession>
<evidence type="ECO:0000256" key="2">
    <source>
        <dbReference type="SAM" id="Phobius"/>
    </source>
</evidence>
<protein>
    <submittedName>
        <fullName evidence="3">Uncharacterized protein</fullName>
    </submittedName>
</protein>
<keyword evidence="2" id="KW-0472">Membrane</keyword>
<comment type="caution">
    <text evidence="3">The sequence shown here is derived from an EMBL/GenBank/DDBJ whole genome shotgun (WGS) entry which is preliminary data.</text>
</comment>
<feature type="transmembrane region" description="Helical" evidence="2">
    <location>
        <begin position="171"/>
        <end position="188"/>
    </location>
</feature>
<dbReference type="AlphaFoldDB" id="A0AAD2JLZ6"/>
<reference evidence="3" key="1">
    <citation type="submission" date="2023-08" db="EMBL/GenBank/DDBJ databases">
        <authorList>
            <person name="Audoor S."/>
            <person name="Bilcke G."/>
        </authorList>
    </citation>
    <scope>NUCLEOTIDE SEQUENCE</scope>
</reference>
<dbReference type="Proteomes" id="UP001295423">
    <property type="component" value="Unassembled WGS sequence"/>
</dbReference>
<feature type="transmembrane region" description="Helical" evidence="2">
    <location>
        <begin position="74"/>
        <end position="91"/>
    </location>
</feature>
<proteinExistence type="predicted"/>
<keyword evidence="2" id="KW-0812">Transmembrane</keyword>